<keyword evidence="5 9" id="KW-0812">Transmembrane</keyword>
<feature type="transmembrane region" description="Helical" evidence="9">
    <location>
        <begin position="329"/>
        <end position="352"/>
    </location>
</feature>
<dbReference type="Proteomes" id="UP000187735">
    <property type="component" value="Chromosome"/>
</dbReference>
<proteinExistence type="predicted"/>
<feature type="domain" description="RCK N-terminal" evidence="11">
    <location>
        <begin position="432"/>
        <end position="514"/>
    </location>
</feature>
<feature type="transmembrane region" description="Helical" evidence="9">
    <location>
        <begin position="54"/>
        <end position="74"/>
    </location>
</feature>
<dbReference type="AlphaFoldDB" id="A0A1P8WBC1"/>
<dbReference type="KEGG" id="fmr:Fuma_00948"/>
<keyword evidence="4" id="KW-1003">Cell membrane</keyword>
<sequence>MRRIKSPRNPKTSFLYCERYDVTESEKILVALSGIFVLGIGSQWVASRLKVPSILLLLLTGILAGPVFNLVNPGQLLGDLLLPLVSLCVGIVLFEGSLSLRIKDLRQIGRPLIMLLTVGVLITWVTCTLAAWWILDFNVSLALLIGAILTVTGPTVVGPMLQHIRPIGQAGPIARWEGIVVDPIGAVLAVLVFSVYRPVQNADFDGAAWTATVGFLKTMFAGSAIGVAAALLLIVMLRRHWITDHLQSSFTLMIVVAAFTCANLIKHESGLVTVTVMGVILANQHVASMRHIIEFKENLSVLLISSLFILLSARLELRQFEKLGWRGPAFVAFVILVSRPLSVMVSTIGAGLKIQERLFLSWLAPRGIVAAAVASVFALELAGEDKLVAATFLVIIGTVITYGSTAAWAARKLGLSVADPQGVLIGSAHPASRAIAVALQEAGVTVRLVDRNPQHLSMARMEGLSTFYGDMLSDSMHEELDISGIGRFLSMTPNDEVNSLAASHFTERFGRSNVYRLSAPPERSKRREKSAEVLKGRVLFSNEATYHYLDQRFEAGAIMKATPLTDEFGYEEFRDRYGDAALVMFVLEGDQVTVVSTDLEPVFRPGQTLIALVDH</sequence>
<keyword evidence="7" id="KW-0406">Ion transport</keyword>
<dbReference type="SUPFAM" id="SSF51735">
    <property type="entry name" value="NAD(P)-binding Rossmann-fold domains"/>
    <property type="match status" value="1"/>
</dbReference>
<feature type="transmembrane region" description="Helical" evidence="9">
    <location>
        <begin position="299"/>
        <end position="317"/>
    </location>
</feature>
<dbReference type="GO" id="GO:0015297">
    <property type="term" value="F:antiporter activity"/>
    <property type="evidence" value="ECO:0007669"/>
    <property type="project" value="UniProtKB-KW"/>
</dbReference>
<evidence type="ECO:0000256" key="1">
    <source>
        <dbReference type="ARBA" id="ARBA00004651"/>
    </source>
</evidence>
<gene>
    <name evidence="12" type="ORF">Fuma_00948</name>
</gene>
<evidence type="ECO:0000259" key="10">
    <source>
        <dbReference type="Pfam" id="PF00999"/>
    </source>
</evidence>
<feature type="domain" description="Cation/H+ exchanger transmembrane" evidence="10">
    <location>
        <begin position="40"/>
        <end position="411"/>
    </location>
</feature>
<dbReference type="PANTHER" id="PTHR32507:SF0">
    <property type="entry name" value="NA(+)_H(+) ANTIPORTER 2-RELATED"/>
    <property type="match status" value="1"/>
</dbReference>
<evidence type="ECO:0000256" key="4">
    <source>
        <dbReference type="ARBA" id="ARBA00022475"/>
    </source>
</evidence>
<keyword evidence="6 9" id="KW-1133">Transmembrane helix</keyword>
<dbReference type="EMBL" id="CP017641">
    <property type="protein sequence ID" value="APZ91360.1"/>
    <property type="molecule type" value="Genomic_DNA"/>
</dbReference>
<evidence type="ECO:0000256" key="6">
    <source>
        <dbReference type="ARBA" id="ARBA00022989"/>
    </source>
</evidence>
<evidence type="ECO:0000256" key="9">
    <source>
        <dbReference type="SAM" id="Phobius"/>
    </source>
</evidence>
<evidence type="ECO:0000259" key="11">
    <source>
        <dbReference type="Pfam" id="PF02254"/>
    </source>
</evidence>
<feature type="transmembrane region" description="Helical" evidence="9">
    <location>
        <begin position="141"/>
        <end position="161"/>
    </location>
</feature>
<dbReference type="InterPro" id="IPR038770">
    <property type="entry name" value="Na+/solute_symporter_sf"/>
</dbReference>
<keyword evidence="8 9" id="KW-0472">Membrane</keyword>
<keyword evidence="13" id="KW-1185">Reference proteome</keyword>
<reference evidence="12 13" key="1">
    <citation type="journal article" date="2016" name="Front. Microbiol.">
        <title>Fuerstia marisgermanicae gen. nov., sp. nov., an Unusual Member of the Phylum Planctomycetes from the German Wadden Sea.</title>
        <authorList>
            <person name="Kohn T."/>
            <person name="Heuer A."/>
            <person name="Jogler M."/>
            <person name="Vollmers J."/>
            <person name="Boedeker C."/>
            <person name="Bunk B."/>
            <person name="Rast P."/>
            <person name="Borchert D."/>
            <person name="Glockner I."/>
            <person name="Freese H.M."/>
            <person name="Klenk H.P."/>
            <person name="Overmann J."/>
            <person name="Kaster A.K."/>
            <person name="Rohde M."/>
            <person name="Wiegand S."/>
            <person name="Jogler C."/>
        </authorList>
    </citation>
    <scope>NUCLEOTIDE SEQUENCE [LARGE SCALE GENOMIC DNA]</scope>
    <source>
        <strain evidence="12 13">NH11</strain>
    </source>
</reference>
<protein>
    <submittedName>
        <fullName evidence="12">Potassium/proton antiporter</fullName>
    </submittedName>
</protein>
<evidence type="ECO:0000313" key="12">
    <source>
        <dbReference type="EMBL" id="APZ91360.1"/>
    </source>
</evidence>
<name>A0A1P8WBC1_9PLAN</name>
<dbReference type="GO" id="GO:0005886">
    <property type="term" value="C:plasma membrane"/>
    <property type="evidence" value="ECO:0007669"/>
    <property type="project" value="UniProtKB-SubCell"/>
</dbReference>
<accession>A0A1P8WBC1</accession>
<dbReference type="PANTHER" id="PTHR32507">
    <property type="entry name" value="NA(+)/H(+) ANTIPORTER 1"/>
    <property type="match status" value="1"/>
</dbReference>
<feature type="transmembrane region" description="Helical" evidence="9">
    <location>
        <begin position="216"/>
        <end position="237"/>
    </location>
</feature>
<organism evidence="12 13">
    <name type="scientific">Fuerstiella marisgermanici</name>
    <dbReference type="NCBI Taxonomy" id="1891926"/>
    <lineage>
        <taxon>Bacteria</taxon>
        <taxon>Pseudomonadati</taxon>
        <taxon>Planctomycetota</taxon>
        <taxon>Planctomycetia</taxon>
        <taxon>Planctomycetales</taxon>
        <taxon>Planctomycetaceae</taxon>
        <taxon>Fuerstiella</taxon>
    </lineage>
</organism>
<dbReference type="InterPro" id="IPR036291">
    <property type="entry name" value="NAD(P)-bd_dom_sf"/>
</dbReference>
<comment type="subcellular location">
    <subcellularLocation>
        <location evidence="1">Cell membrane</location>
        <topology evidence="1">Multi-pass membrane protein</topology>
    </subcellularLocation>
</comment>
<dbReference type="GO" id="GO:1902600">
    <property type="term" value="P:proton transmembrane transport"/>
    <property type="evidence" value="ECO:0007669"/>
    <property type="project" value="InterPro"/>
</dbReference>
<feature type="transmembrane region" description="Helical" evidence="9">
    <location>
        <begin position="80"/>
        <end position="100"/>
    </location>
</feature>
<feature type="transmembrane region" description="Helical" evidence="9">
    <location>
        <begin position="112"/>
        <end position="135"/>
    </location>
</feature>
<keyword evidence="2" id="KW-0813">Transport</keyword>
<evidence type="ECO:0000256" key="5">
    <source>
        <dbReference type="ARBA" id="ARBA00022692"/>
    </source>
</evidence>
<dbReference type="InterPro" id="IPR006153">
    <property type="entry name" value="Cation/H_exchanger_TM"/>
</dbReference>
<feature type="transmembrane region" description="Helical" evidence="9">
    <location>
        <begin position="28"/>
        <end position="47"/>
    </location>
</feature>
<dbReference type="Pfam" id="PF00999">
    <property type="entry name" value="Na_H_Exchanger"/>
    <property type="match status" value="1"/>
</dbReference>
<evidence type="ECO:0000256" key="8">
    <source>
        <dbReference type="ARBA" id="ARBA00023136"/>
    </source>
</evidence>
<feature type="transmembrane region" description="Helical" evidence="9">
    <location>
        <begin position="359"/>
        <end position="381"/>
    </location>
</feature>
<dbReference type="Gene3D" id="3.40.50.720">
    <property type="entry name" value="NAD(P)-binding Rossmann-like Domain"/>
    <property type="match status" value="1"/>
</dbReference>
<keyword evidence="3" id="KW-0050">Antiport</keyword>
<dbReference type="STRING" id="1891926.Fuma_00948"/>
<evidence type="ECO:0000256" key="3">
    <source>
        <dbReference type="ARBA" id="ARBA00022449"/>
    </source>
</evidence>
<dbReference type="GO" id="GO:0006813">
    <property type="term" value="P:potassium ion transport"/>
    <property type="evidence" value="ECO:0007669"/>
    <property type="project" value="InterPro"/>
</dbReference>
<dbReference type="InterPro" id="IPR003148">
    <property type="entry name" value="RCK_N"/>
</dbReference>
<feature type="transmembrane region" description="Helical" evidence="9">
    <location>
        <begin position="173"/>
        <end position="196"/>
    </location>
</feature>
<evidence type="ECO:0000256" key="2">
    <source>
        <dbReference type="ARBA" id="ARBA00022448"/>
    </source>
</evidence>
<evidence type="ECO:0000256" key="7">
    <source>
        <dbReference type="ARBA" id="ARBA00023065"/>
    </source>
</evidence>
<dbReference type="Pfam" id="PF02254">
    <property type="entry name" value="TrkA_N"/>
    <property type="match status" value="1"/>
</dbReference>
<dbReference type="Gene3D" id="1.20.1530.20">
    <property type="match status" value="1"/>
</dbReference>
<evidence type="ECO:0000313" key="13">
    <source>
        <dbReference type="Proteomes" id="UP000187735"/>
    </source>
</evidence>
<feature type="transmembrane region" description="Helical" evidence="9">
    <location>
        <begin position="387"/>
        <end position="410"/>
    </location>
</feature>